<dbReference type="PANTHER" id="PTHR30349:SF64">
    <property type="entry name" value="PROPHAGE INTEGRASE INTD-RELATED"/>
    <property type="match status" value="1"/>
</dbReference>
<gene>
    <name evidence="3" type="ORF">NMU03_00930</name>
</gene>
<evidence type="ECO:0000313" key="3">
    <source>
        <dbReference type="EMBL" id="UTY39430.1"/>
    </source>
</evidence>
<organism evidence="3 4">
    <name type="scientific">Allocoprobacillus halotolerans</name>
    <dbReference type="NCBI Taxonomy" id="2944914"/>
    <lineage>
        <taxon>Bacteria</taxon>
        <taxon>Bacillati</taxon>
        <taxon>Bacillota</taxon>
        <taxon>Erysipelotrichia</taxon>
        <taxon>Erysipelotrichales</taxon>
        <taxon>Erysipelotrichaceae</taxon>
        <taxon>Allocoprobacillus</taxon>
    </lineage>
</organism>
<dbReference type="InterPro" id="IPR011010">
    <property type="entry name" value="DNA_brk_join_enz"/>
</dbReference>
<name>A0ABY5I385_9FIRM</name>
<dbReference type="PROSITE" id="PS51898">
    <property type="entry name" value="TYR_RECOMBINASE"/>
    <property type="match status" value="1"/>
</dbReference>
<evidence type="ECO:0000313" key="4">
    <source>
        <dbReference type="Proteomes" id="UP001060112"/>
    </source>
</evidence>
<dbReference type="CDD" id="cd01189">
    <property type="entry name" value="INT_ICEBs1_C_like"/>
    <property type="match status" value="1"/>
</dbReference>
<keyword evidence="4" id="KW-1185">Reference proteome</keyword>
<dbReference type="EMBL" id="CP101620">
    <property type="protein sequence ID" value="UTY39430.1"/>
    <property type="molecule type" value="Genomic_DNA"/>
</dbReference>
<dbReference type="Pfam" id="PF00589">
    <property type="entry name" value="Phage_integrase"/>
    <property type="match status" value="1"/>
</dbReference>
<dbReference type="Proteomes" id="UP001060112">
    <property type="component" value="Chromosome"/>
</dbReference>
<dbReference type="PANTHER" id="PTHR30349">
    <property type="entry name" value="PHAGE INTEGRASE-RELATED"/>
    <property type="match status" value="1"/>
</dbReference>
<sequence>MPGNKKEDVDMINRNISINKQLQIIGSDIRISELKTNSSYRKVPISNELYEILKEHFKKYPESEFVICDKDMGCMSPRKIQKSIQRASQKLNIDFHYHMLRHTFITQLYNNGVDIKVTQLLAGHSSYKTTADIYTELDNEKTSNFQTTNLYN</sequence>
<dbReference type="InterPro" id="IPR013762">
    <property type="entry name" value="Integrase-like_cat_sf"/>
</dbReference>
<evidence type="ECO:0000256" key="1">
    <source>
        <dbReference type="ARBA" id="ARBA00023172"/>
    </source>
</evidence>
<proteinExistence type="predicted"/>
<dbReference type="RefSeq" id="WP_290140518.1">
    <property type="nucleotide sequence ID" value="NZ_CP101620.1"/>
</dbReference>
<dbReference type="SUPFAM" id="SSF56349">
    <property type="entry name" value="DNA breaking-rejoining enzymes"/>
    <property type="match status" value="1"/>
</dbReference>
<dbReference type="Gene3D" id="1.10.443.10">
    <property type="entry name" value="Intergrase catalytic core"/>
    <property type="match status" value="1"/>
</dbReference>
<keyword evidence="1" id="KW-0233">DNA recombination</keyword>
<accession>A0ABY5I385</accession>
<evidence type="ECO:0000259" key="2">
    <source>
        <dbReference type="PROSITE" id="PS51898"/>
    </source>
</evidence>
<protein>
    <submittedName>
        <fullName evidence="3">Site-specific integrase</fullName>
    </submittedName>
</protein>
<dbReference type="InterPro" id="IPR002104">
    <property type="entry name" value="Integrase_catalytic"/>
</dbReference>
<reference evidence="3" key="1">
    <citation type="submission" date="2022-07" db="EMBL/GenBank/DDBJ databases">
        <title>Faecal culturing of patients with breast cancer.</title>
        <authorList>
            <person name="Teng N.M.Y."/>
            <person name="Kiu R."/>
            <person name="Evans R."/>
            <person name="Baker D.J."/>
            <person name="Zenner C."/>
            <person name="Robinson S.D."/>
            <person name="Hall L.J."/>
        </authorList>
    </citation>
    <scope>NUCLEOTIDE SEQUENCE</scope>
    <source>
        <strain evidence="3">LH1062</strain>
    </source>
</reference>
<dbReference type="InterPro" id="IPR050090">
    <property type="entry name" value="Tyrosine_recombinase_XerCD"/>
</dbReference>
<feature type="domain" description="Tyr recombinase" evidence="2">
    <location>
        <begin position="1"/>
        <end position="147"/>
    </location>
</feature>